<evidence type="ECO:0000256" key="3">
    <source>
        <dbReference type="SAM" id="Phobius"/>
    </source>
</evidence>
<dbReference type="SUPFAM" id="SSF48452">
    <property type="entry name" value="TPR-like"/>
    <property type="match status" value="2"/>
</dbReference>
<dbReference type="Gene3D" id="1.25.40.10">
    <property type="entry name" value="Tetratricopeptide repeat domain"/>
    <property type="match status" value="2"/>
</dbReference>
<dbReference type="InterPro" id="IPR019734">
    <property type="entry name" value="TPR_rpt"/>
</dbReference>
<dbReference type="SMART" id="SM00028">
    <property type="entry name" value="TPR"/>
    <property type="match status" value="4"/>
</dbReference>
<evidence type="ECO:0000256" key="2">
    <source>
        <dbReference type="SAM" id="Coils"/>
    </source>
</evidence>
<keyword evidence="3" id="KW-0472">Membrane</keyword>
<feature type="repeat" description="TPR" evidence="1">
    <location>
        <begin position="191"/>
        <end position="224"/>
    </location>
</feature>
<dbReference type="RefSeq" id="WP_109737913.1">
    <property type="nucleotide sequence ID" value="NZ_PPEG02000002.1"/>
</dbReference>
<gene>
    <name evidence="5" type="ORF">C1634_003740</name>
</gene>
<name>A0A316WYI5_9FLAO</name>
<dbReference type="InterPro" id="IPR011990">
    <property type="entry name" value="TPR-like_helical_dom_sf"/>
</dbReference>
<keyword evidence="4" id="KW-0732">Signal</keyword>
<keyword evidence="3" id="KW-1133">Transmembrane helix</keyword>
<feature type="signal peptide" evidence="4">
    <location>
        <begin position="1"/>
        <end position="21"/>
    </location>
</feature>
<dbReference type="AlphaFoldDB" id="A0A316WYI5"/>
<sequence length="377" mass="43634">MKPFLKILPLFLLFLCGFTKAQKTPDSVLIKKAKLEIYDNPDNAIKIGEQLLKKSHDVKTSINLYMLLSTANIAKRNFEESLKYILKAKELSQKTNDPRNQAGVLISVAIQYQQMELFSKCLETLNEADQYIAKIPEKNPEKYIETAASHAIRGMVYKSQSNSEIALEKFLISIQNYEKVPVKKTTYSNMSVVYYNIGYCYLNLNQIDKAQEAFLQSINYARKNYAKSLEAFALKGVAEIHKQKHENQSAINLLLKAENLCKNTGDITLNEGLYKELADNYLAMGQQNLYQQYNKKHLEMRFKRKQNELKSINQVIDNHNKETSLKSENLKSHFRYIQIGSVLLGCIFIGILLYYILKIRKQNKKFHKEIQQMIRTS</sequence>
<evidence type="ECO:0000313" key="6">
    <source>
        <dbReference type="Proteomes" id="UP000236413"/>
    </source>
</evidence>
<evidence type="ECO:0000313" key="5">
    <source>
        <dbReference type="EMBL" id="PWN63720.1"/>
    </source>
</evidence>
<dbReference type="EMBL" id="PPEG02000002">
    <property type="protein sequence ID" value="PWN63720.1"/>
    <property type="molecule type" value="Genomic_DNA"/>
</dbReference>
<proteinExistence type="predicted"/>
<keyword evidence="1" id="KW-0802">TPR repeat</keyword>
<evidence type="ECO:0000256" key="1">
    <source>
        <dbReference type="PROSITE-ProRule" id="PRU00339"/>
    </source>
</evidence>
<keyword evidence="2" id="KW-0175">Coiled coil</keyword>
<dbReference type="Pfam" id="PF13181">
    <property type="entry name" value="TPR_8"/>
    <property type="match status" value="1"/>
</dbReference>
<dbReference type="Proteomes" id="UP000236413">
    <property type="component" value="Unassembled WGS sequence"/>
</dbReference>
<feature type="coiled-coil region" evidence="2">
    <location>
        <begin position="295"/>
        <end position="322"/>
    </location>
</feature>
<evidence type="ECO:0000256" key="4">
    <source>
        <dbReference type="SAM" id="SignalP"/>
    </source>
</evidence>
<accession>A0A316WYI5</accession>
<dbReference type="PROSITE" id="PS50005">
    <property type="entry name" value="TPR"/>
    <property type="match status" value="1"/>
</dbReference>
<comment type="caution">
    <text evidence="5">The sequence shown here is derived from an EMBL/GenBank/DDBJ whole genome shotgun (WGS) entry which is preliminary data.</text>
</comment>
<protein>
    <submittedName>
        <fullName evidence="5">Uncharacterized protein</fullName>
    </submittedName>
</protein>
<organism evidence="5 6">
    <name type="scientific">Chryseobacterium viscerum</name>
    <dbReference type="NCBI Taxonomy" id="1037377"/>
    <lineage>
        <taxon>Bacteria</taxon>
        <taxon>Pseudomonadati</taxon>
        <taxon>Bacteroidota</taxon>
        <taxon>Flavobacteriia</taxon>
        <taxon>Flavobacteriales</taxon>
        <taxon>Weeksellaceae</taxon>
        <taxon>Chryseobacterium group</taxon>
        <taxon>Chryseobacterium</taxon>
    </lineage>
</organism>
<feature type="transmembrane region" description="Helical" evidence="3">
    <location>
        <begin position="336"/>
        <end position="357"/>
    </location>
</feature>
<reference evidence="5 6" key="1">
    <citation type="submission" date="2018-04" db="EMBL/GenBank/DDBJ databases">
        <title>Chryseobacterium oncorhynchi 701B-08T from rainbow trout, and Chryseobacterium viscerum 687B-08T from diseased fish.</title>
        <authorList>
            <person name="Jeong J.-J."/>
            <person name="Lee Y.J."/>
            <person name="Pathiraja D."/>
            <person name="Park B."/>
            <person name="Choi I.-G."/>
            <person name="Kim K.D."/>
        </authorList>
    </citation>
    <scope>NUCLEOTIDE SEQUENCE [LARGE SCALE GENOMIC DNA]</scope>
    <source>
        <strain evidence="5 6">687B-08</strain>
    </source>
</reference>
<feature type="chain" id="PRO_5016348151" evidence="4">
    <location>
        <begin position="22"/>
        <end position="377"/>
    </location>
</feature>
<keyword evidence="3" id="KW-0812">Transmembrane</keyword>